<dbReference type="InterPro" id="IPR037481">
    <property type="entry name" value="LacX"/>
</dbReference>
<dbReference type="CDD" id="cd09024">
    <property type="entry name" value="Aldose_epim_lacX"/>
    <property type="match status" value="1"/>
</dbReference>
<dbReference type="RefSeq" id="WP_271430594.1">
    <property type="nucleotide sequence ID" value="NZ_JAQIOY010000001.1"/>
</dbReference>
<comment type="caution">
    <text evidence="1">The sequence shown here is derived from an EMBL/GenBank/DDBJ whole genome shotgun (WGS) entry which is preliminary data.</text>
</comment>
<dbReference type="Gene3D" id="2.70.98.10">
    <property type="match status" value="1"/>
</dbReference>
<dbReference type="InterPro" id="IPR014718">
    <property type="entry name" value="GH-type_carb-bd"/>
</dbReference>
<organism evidence="1 2">
    <name type="scientific">Thalassococcus lentus</name>
    <dbReference type="NCBI Taxonomy" id="1210524"/>
    <lineage>
        <taxon>Bacteria</taxon>
        <taxon>Pseudomonadati</taxon>
        <taxon>Pseudomonadota</taxon>
        <taxon>Alphaproteobacteria</taxon>
        <taxon>Rhodobacterales</taxon>
        <taxon>Roseobacteraceae</taxon>
        <taxon>Thalassococcus</taxon>
    </lineage>
</organism>
<dbReference type="InterPro" id="IPR008183">
    <property type="entry name" value="Aldose_1/G6P_1-epimerase"/>
</dbReference>
<dbReference type="Pfam" id="PF01263">
    <property type="entry name" value="Aldose_epim"/>
    <property type="match status" value="1"/>
</dbReference>
<protein>
    <submittedName>
        <fullName evidence="1">Aldose 1-epimerase family protein</fullName>
    </submittedName>
</protein>
<dbReference type="InterPro" id="IPR011013">
    <property type="entry name" value="Gal_mutarotase_sf_dom"/>
</dbReference>
<keyword evidence="2" id="KW-1185">Reference proteome</keyword>
<evidence type="ECO:0000313" key="1">
    <source>
        <dbReference type="EMBL" id="MDA7423229.1"/>
    </source>
</evidence>
<accession>A0ABT4XMR8</accession>
<evidence type="ECO:0000313" key="2">
    <source>
        <dbReference type="Proteomes" id="UP001210720"/>
    </source>
</evidence>
<dbReference type="SUPFAM" id="SSF74650">
    <property type="entry name" value="Galactose mutarotase-like"/>
    <property type="match status" value="1"/>
</dbReference>
<gene>
    <name evidence="1" type="ORF">PFY00_00695</name>
</gene>
<dbReference type="PANTHER" id="PTHR11122:SF13">
    <property type="entry name" value="GLUCOSE-6-PHOSPHATE 1-EPIMERASE"/>
    <property type="match status" value="1"/>
</dbReference>
<dbReference type="EMBL" id="JAQIOY010000001">
    <property type="protein sequence ID" value="MDA7423229.1"/>
    <property type="molecule type" value="Genomic_DNA"/>
</dbReference>
<dbReference type="Proteomes" id="UP001210720">
    <property type="component" value="Unassembled WGS sequence"/>
</dbReference>
<name>A0ABT4XMR8_9RHOB</name>
<reference evidence="1 2" key="1">
    <citation type="submission" date="2023-01" db="EMBL/GenBank/DDBJ databases">
        <title>Thalassococcus onchidii sp. nov., isolated from a marine invertebrate from the South China Sea.</title>
        <authorList>
            <person name="Xu S."/>
            <person name="Liu Z."/>
            <person name="Xu Y."/>
        </authorList>
    </citation>
    <scope>NUCLEOTIDE SEQUENCE [LARGE SCALE GENOMIC DNA]</scope>
    <source>
        <strain evidence="1 2">KCTC 32084</strain>
    </source>
</reference>
<dbReference type="PANTHER" id="PTHR11122">
    <property type="entry name" value="APOSPORY-ASSOCIATED PROTEIN C-RELATED"/>
    <property type="match status" value="1"/>
</dbReference>
<proteinExistence type="predicted"/>
<sequence>MADLVEIANEHLKVSVSAQGAETQSLQTIAGQEFLWHGDPAWWSGRAPVLFPIVGETPDGKIAYGDELRDLPRHGFARRSAFSLTKHSDHQCTYRLEDNDDTRAVYPFSFALDITHALEGRTMRVSATVWNRDTRNMPFGFGFHPAFRWPIPGAEGLQHRIVLENGAEPTLAQIDESGLLKAAALPSLFSEGVLDLDPALFEHDALIFPSGAGAALRFEADTGPSLHFAFENLPNLALWQKPDAPFLCIEPWHGMAARAGAGPQITDRPGTIMLEPGQSVSFAFSVTL</sequence>